<dbReference type="InterPro" id="IPR016131">
    <property type="entry name" value="Haemerythrin_Fe_BS"/>
</dbReference>
<name>A0AAD0WRQ2_9BACT</name>
<keyword evidence="2" id="KW-0813">Transport</keyword>
<dbReference type="PROSITE" id="PS00550">
    <property type="entry name" value="HEMERYTHRINS"/>
    <property type="match status" value="2"/>
</dbReference>
<dbReference type="GO" id="GO:0005344">
    <property type="term" value="F:oxygen carrier activity"/>
    <property type="evidence" value="ECO:0007669"/>
    <property type="project" value="UniProtKB-KW"/>
</dbReference>
<protein>
    <submittedName>
        <fullName evidence="6">Hemerythrin (Two domain)</fullName>
    </submittedName>
</protein>
<dbReference type="PANTHER" id="PTHR37164:SF1">
    <property type="entry name" value="BACTERIOHEMERYTHRIN"/>
    <property type="match status" value="1"/>
</dbReference>
<dbReference type="EMBL" id="CP032100">
    <property type="protein sequence ID" value="AXX90991.1"/>
    <property type="molecule type" value="Genomic_DNA"/>
</dbReference>
<proteinExistence type="inferred from homology"/>
<dbReference type="GO" id="GO:0046872">
    <property type="term" value="F:metal ion binding"/>
    <property type="evidence" value="ECO:0007669"/>
    <property type="project" value="UniProtKB-KW"/>
</dbReference>
<evidence type="ECO:0000256" key="3">
    <source>
        <dbReference type="ARBA" id="ARBA00022723"/>
    </source>
</evidence>
<dbReference type="Proteomes" id="UP000263040">
    <property type="component" value="Chromosome"/>
</dbReference>
<dbReference type="PANTHER" id="PTHR37164">
    <property type="entry name" value="BACTERIOHEMERYTHRIN"/>
    <property type="match status" value="1"/>
</dbReference>
<comment type="similarity">
    <text evidence="1">Belongs to the hemerythrin family.</text>
</comment>
<keyword evidence="3" id="KW-0479">Metal-binding</keyword>
<dbReference type="InterPro" id="IPR012827">
    <property type="entry name" value="Hemerythrin_metal-bd"/>
</dbReference>
<dbReference type="SUPFAM" id="SSF47188">
    <property type="entry name" value="Hemerythrin-like"/>
    <property type="match status" value="2"/>
</dbReference>
<dbReference type="InterPro" id="IPR012312">
    <property type="entry name" value="Hemerythrin-like"/>
</dbReference>
<dbReference type="Pfam" id="PF01814">
    <property type="entry name" value="Hemerythrin"/>
    <property type="match status" value="2"/>
</dbReference>
<feature type="domain" description="Hemerythrin-like" evidence="5">
    <location>
        <begin position="161"/>
        <end position="272"/>
    </location>
</feature>
<evidence type="ECO:0000256" key="2">
    <source>
        <dbReference type="ARBA" id="ARBA00022621"/>
    </source>
</evidence>
<keyword evidence="2" id="KW-0561">Oxygen transport</keyword>
<evidence type="ECO:0000259" key="5">
    <source>
        <dbReference type="Pfam" id="PF01814"/>
    </source>
</evidence>
<dbReference type="RefSeq" id="WP_118887549.1">
    <property type="nucleotide sequence ID" value="NZ_CP032100.1"/>
</dbReference>
<evidence type="ECO:0000313" key="6">
    <source>
        <dbReference type="EMBL" id="AXX90991.1"/>
    </source>
</evidence>
<keyword evidence="4" id="KW-0408">Iron</keyword>
<evidence type="ECO:0000313" key="7">
    <source>
        <dbReference type="Proteomes" id="UP000263040"/>
    </source>
</evidence>
<evidence type="ECO:0000256" key="1">
    <source>
        <dbReference type="ARBA" id="ARBA00010587"/>
    </source>
</evidence>
<dbReference type="AlphaFoldDB" id="A0AAD0WRQ2"/>
<dbReference type="InterPro" id="IPR050669">
    <property type="entry name" value="Hemerythrin"/>
</dbReference>
<dbReference type="KEGG" id="asui:ASUIS_2583"/>
<dbReference type="NCBIfam" id="TIGR02481">
    <property type="entry name" value="hemeryth_dom"/>
    <property type="match status" value="2"/>
</dbReference>
<keyword evidence="7" id="KW-1185">Reference proteome</keyword>
<dbReference type="CDD" id="cd12107">
    <property type="entry name" value="Hemerythrin"/>
    <property type="match status" value="2"/>
</dbReference>
<dbReference type="InterPro" id="IPR035938">
    <property type="entry name" value="Hemerythrin-like_sf"/>
</dbReference>
<dbReference type="Gene3D" id="1.20.120.50">
    <property type="entry name" value="Hemerythrin-like"/>
    <property type="match status" value="2"/>
</dbReference>
<sequence length="282" mass="33882">MNSKLNSNSIIWKSEYNINNFRIDKEHQKLFTIAREAMSISRLKDDEKVKNKLKDVITKLFDYVGTHFSNEQKYMEELDYPELTNHKLLHRNMLNMLTTLISELNKLELQEIEKSLFTFIEEYFIRHIVLEDKKIQLWNTSLSDLKRNFGWKEIYSVGNPKIDAEHKKLFDIAEEAFIEVDATQRNVKIKEVLTDLYDYMKTHFKHEEKFMQEIEYPSFEEHKLLHHNIIEKINTLVKKLPTMDENIFEKELAKIIDIALVHHIIQEDRKIISWSRSNPQIQ</sequence>
<feature type="domain" description="Hemerythrin-like" evidence="5">
    <location>
        <begin position="23"/>
        <end position="135"/>
    </location>
</feature>
<evidence type="ECO:0000256" key="4">
    <source>
        <dbReference type="ARBA" id="ARBA00023004"/>
    </source>
</evidence>
<accession>A0AAD0WRQ2</accession>
<gene>
    <name evidence="6" type="ORF">ASUIS_2583</name>
</gene>
<dbReference type="NCBIfam" id="NF033749">
    <property type="entry name" value="bact_hemeryth"/>
    <property type="match status" value="1"/>
</dbReference>
<organism evidence="6 7">
    <name type="scientific">Arcobacter suis CECT 7833</name>
    <dbReference type="NCBI Taxonomy" id="663365"/>
    <lineage>
        <taxon>Bacteria</taxon>
        <taxon>Pseudomonadati</taxon>
        <taxon>Campylobacterota</taxon>
        <taxon>Epsilonproteobacteria</taxon>
        <taxon>Campylobacterales</taxon>
        <taxon>Arcobacteraceae</taxon>
        <taxon>Arcobacter</taxon>
    </lineage>
</organism>
<reference evidence="6 7" key="1">
    <citation type="submission" date="2018-08" db="EMBL/GenBank/DDBJ databases">
        <title>Complete genome of the Arcobacter suis type strain LMG 26152.</title>
        <authorList>
            <person name="Miller W.G."/>
            <person name="Yee E."/>
            <person name="Bono J.L."/>
        </authorList>
    </citation>
    <scope>NUCLEOTIDE SEQUENCE [LARGE SCALE GENOMIC DNA]</scope>
    <source>
        <strain evidence="6 7">CECT 7833</strain>
    </source>
</reference>